<name>A0A1B0Z1Z7_9PROT</name>
<organism evidence="1">
    <name type="scientific">uncultured Alphaproteobacteria bacterium</name>
    <dbReference type="NCBI Taxonomy" id="91750"/>
    <lineage>
        <taxon>Bacteria</taxon>
        <taxon>Pseudomonadati</taxon>
        <taxon>Pseudomonadota</taxon>
        <taxon>Alphaproteobacteria</taxon>
        <taxon>environmental samples</taxon>
    </lineage>
</organism>
<dbReference type="AlphaFoldDB" id="A0A1B0Z1Z7"/>
<dbReference type="EMBL" id="KT997802">
    <property type="protein sequence ID" value="ANO58220.1"/>
    <property type="molecule type" value="Genomic_DNA"/>
</dbReference>
<accession>A0A1B0Z1Z7</accession>
<protein>
    <recommendedName>
        <fullName evidence="2">Large polyvalent protein associated domain-containing protein</fullName>
    </recommendedName>
</protein>
<reference evidence="1" key="1">
    <citation type="submission" date="2015-11" db="EMBL/GenBank/DDBJ databases">
        <title>Genomes of Abundant and Widespread Viruses from the Deep Ocean.</title>
        <authorList>
            <person name="Mizuno C.M."/>
            <person name="Ghai R."/>
            <person name="Saghai A."/>
            <person name="Lopez-Garcia P."/>
            <person name="Rodriguez-Valera F."/>
        </authorList>
    </citation>
    <scope>NUCLEOTIDE SEQUENCE</scope>
</reference>
<proteinExistence type="predicted"/>
<sequence>MASPKIYKEFAVKLVDEAQEIIKTGKIKEAIKLLDKKKTPVQVGPIKKEVTEGAETVTKITKKDIKVKKPEVSVDQADEALFLYKGTVITPKILDDFNIHKFSSKGDFIKFIDIISKQSRSAFEKQKRGVQTHEHTKAIGTLIGKNQEHLQRTLLDLKPGQTLNAQWIFAARELLEAGMTKLDDMAKRMTDISRAGQVTSDERLAFRQHFALMAEYQKILKGVQTETARALNQFKIPTRSKKFSSLDLDELNKQALLVELGGGDQIQAVAKLYLQTGSQVGKAKFTQQVGLKANLTKVSNSIAEIFLNVILSNPYTHVKNTGGNWITMGINNFERRVGAWRYGGKIKDGLAEFEDYAKIYGKTMAAEEMKIALGEAMKKKGLWKFLQTFDQNIASNFGGTSKIELHGRHATAENFNVTNQFGATMIDGLGSALTLGRVPTRFLTVMDNWFKNQEYRSELYAIAYRETMQMWREGWLKQNKMADYLADRIVNPTKTMQEAAYDAAHYVTYQTKLNKQPGNSLATAGNLLQKGKTKTGMMSWLANYYLPFIQTPTNIATFVSERTPLLAQRLTRYNDEIAAGGARAQMAKVRLQLGTLFYLTSATAGYFGGASGTDINVPGATTGGKRELLKAFGYQPNSLRIPVGDDKYVQINLTGLDPINLMTAMGANSGQALNLALDSGADPEALAAHVFALTYGMGEMISNSTYMMGVGSAAKDLRNLTRFLSGDVSNRGAQKWWNRFSSAFVPGFFKQIGKNIPHINEEGNAAWFNDDYQKLAVEWNEFMLRNIKEDKLEWDYNILGERYEKFGLFSTFKKTDVSDALEKVMPDIRPIRDYVEYTYANGLSVGIPLNSEELRFYKKNAGINFVNKMRNEVFTNPLWKDETEEVVKKKLITTALSDARSDAKDQLFDPQYGFIENLQKRGDEIKIKKIINEQGGKPILEDNFGILNNDNINNNN</sequence>
<evidence type="ECO:0008006" key="2">
    <source>
        <dbReference type="Google" id="ProtNLM"/>
    </source>
</evidence>
<evidence type="ECO:0000313" key="1">
    <source>
        <dbReference type="EMBL" id="ANO58220.1"/>
    </source>
</evidence>